<organism evidence="8 9">
    <name type="scientific">Sphingomonas hengshuiensis</name>
    <dbReference type="NCBI Taxonomy" id="1609977"/>
    <lineage>
        <taxon>Bacteria</taxon>
        <taxon>Pseudomonadati</taxon>
        <taxon>Pseudomonadota</taxon>
        <taxon>Alphaproteobacteria</taxon>
        <taxon>Sphingomonadales</taxon>
        <taxon>Sphingomonadaceae</taxon>
        <taxon>Sphingomonas</taxon>
    </lineage>
</organism>
<reference evidence="8 9" key="1">
    <citation type="journal article" date="2015" name="Int. J. Syst. Evol. Microbiol.">
        <title>Sphingomonas hengshuiensis sp. nov., isolated from lake wetland.</title>
        <authorList>
            <person name="Wei S."/>
            <person name="Wang T."/>
            <person name="Liu H."/>
            <person name="Zhang C."/>
            <person name="Guo J."/>
            <person name="Wang Q."/>
            <person name="Liang K."/>
            <person name="Zhang Z."/>
        </authorList>
    </citation>
    <scope>NUCLEOTIDE SEQUENCE [LARGE SCALE GENOMIC DNA]</scope>
    <source>
        <strain evidence="8 9">WHSC-8</strain>
    </source>
</reference>
<feature type="signal peptide" evidence="5">
    <location>
        <begin position="1"/>
        <end position="32"/>
    </location>
</feature>
<evidence type="ECO:0000256" key="5">
    <source>
        <dbReference type="SAM" id="SignalP"/>
    </source>
</evidence>
<dbReference type="Gene3D" id="2.170.130.10">
    <property type="entry name" value="TonB-dependent receptor, plug domain"/>
    <property type="match status" value="1"/>
</dbReference>
<dbReference type="Proteomes" id="UP000032300">
    <property type="component" value="Chromosome"/>
</dbReference>
<comment type="similarity">
    <text evidence="4">Belongs to the TonB-dependent receptor family.</text>
</comment>
<keyword evidence="2 4" id="KW-0472">Membrane</keyword>
<evidence type="ECO:0000256" key="4">
    <source>
        <dbReference type="RuleBase" id="RU003357"/>
    </source>
</evidence>
<gene>
    <name evidence="8" type="ORF">TS85_22240</name>
</gene>
<dbReference type="PANTHER" id="PTHR47234:SF2">
    <property type="entry name" value="TONB-DEPENDENT RECEPTOR"/>
    <property type="match status" value="1"/>
</dbReference>
<dbReference type="PANTHER" id="PTHR47234">
    <property type="match status" value="1"/>
</dbReference>
<evidence type="ECO:0000313" key="9">
    <source>
        <dbReference type="Proteomes" id="UP000032300"/>
    </source>
</evidence>
<evidence type="ECO:0000256" key="2">
    <source>
        <dbReference type="ARBA" id="ARBA00023136"/>
    </source>
</evidence>
<reference evidence="8 9" key="2">
    <citation type="submission" date="2015-02" db="EMBL/GenBank/DDBJ databases">
        <title>The complete genome of Sphingomonas hengshuiensis sp. WHSC-8 isolated from soil of Hengshui Lake.</title>
        <authorList>
            <person name="Wei S."/>
            <person name="Guo J."/>
            <person name="Su C."/>
            <person name="Wu R."/>
            <person name="Zhang Z."/>
            <person name="Liang K."/>
            <person name="Li H."/>
            <person name="Wang T."/>
            <person name="Liu H."/>
            <person name="Zhang C."/>
            <person name="Li Z."/>
            <person name="Wang Q."/>
            <person name="Meng J."/>
        </authorList>
    </citation>
    <scope>NUCLEOTIDE SEQUENCE [LARGE SCALE GENOMIC DNA]</scope>
    <source>
        <strain evidence="8 9">WHSC-8</strain>
    </source>
</reference>
<dbReference type="InterPro" id="IPR012910">
    <property type="entry name" value="Plug_dom"/>
</dbReference>
<protein>
    <submittedName>
        <fullName evidence="8">TonB-dependent receptor</fullName>
    </submittedName>
</protein>
<keyword evidence="5" id="KW-0732">Signal</keyword>
<dbReference type="SUPFAM" id="SSF56935">
    <property type="entry name" value="Porins"/>
    <property type="match status" value="1"/>
</dbReference>
<dbReference type="RefSeq" id="WP_044335177.1">
    <property type="nucleotide sequence ID" value="NZ_CP010836.1"/>
</dbReference>
<dbReference type="AlphaFoldDB" id="A0A7U4JBU1"/>
<evidence type="ECO:0000313" key="8">
    <source>
        <dbReference type="EMBL" id="AJP73936.1"/>
    </source>
</evidence>
<keyword evidence="3" id="KW-0998">Cell outer membrane</keyword>
<feature type="chain" id="PRO_5030996327" evidence="5">
    <location>
        <begin position="33"/>
        <end position="1020"/>
    </location>
</feature>
<evidence type="ECO:0000256" key="3">
    <source>
        <dbReference type="ARBA" id="ARBA00023237"/>
    </source>
</evidence>
<comment type="subcellular location">
    <subcellularLocation>
        <location evidence="1 4">Cell outer membrane</location>
    </subcellularLocation>
</comment>
<evidence type="ECO:0000259" key="6">
    <source>
        <dbReference type="Pfam" id="PF00593"/>
    </source>
</evidence>
<dbReference type="Gene3D" id="2.40.170.20">
    <property type="entry name" value="TonB-dependent receptor, beta-barrel domain"/>
    <property type="match status" value="1"/>
</dbReference>
<evidence type="ECO:0000256" key="1">
    <source>
        <dbReference type="ARBA" id="ARBA00004442"/>
    </source>
</evidence>
<dbReference type="EMBL" id="CP010836">
    <property type="protein sequence ID" value="AJP73936.1"/>
    <property type="molecule type" value="Genomic_DNA"/>
</dbReference>
<sequence>MKKTQITLRGSTALSALALIGAGMLFAAPAMAQSTDATVPAAQDQESAGEDIVVTGSLFRDPSAATASPIVSITAEDMANRGITTVADQLQLLTANNAGTAPPSWSSFGFATGASSPSLRGLNNAYTLTLFNGLRTAPFPLGDDGYRNFVDINSIPGSMVDRIDVLLDGASATYGSDAIAGVVNVIVKRQVTGVHLNASAGISEKGDAGERRLSATAGYGDLDRQGFNVYVNAEYQKSDPLLLSARGYPYNTADQSKICGTDEQGCLANGIRNGIQYDGAYNGFQSTRVPFVRPYSDTTYASQGGYQLLNPAAGCQGLASATLTAAQRNGTITPATVCQEDLVNEYRAYNSSIERKGANFRATAKIGDFAEAYVMANYYNVSTTGNNAGPQGFTGATAAGGTVVTVSNILLPTYVCSQGTSAVTTAGALTNTIVASGCNASNGRLNPNNPFAASGQLARLVALPQVTRQTNTDTRTYRISGGIDGTFGDGWNFNVAATASKVVLKTENNGYIYLAGLMDAIAKGTYNFVDQSLNTEAQTQAVFPTNYNRSNSKLTQIQASLNKEFFNLPGGPLRVGVTGQYRYEAIHNPSANAPDDVNPTQRYFGINAVGVDGKRTVWSAGYEVAAPVFDELQLKAMGSYDSYSTGQARFSPKFEGVFKPIEQLKLRSTYSKGFRIPSFSESFALPTTGYVTGQISCTLSNGQPNPTYAAFCAAHASNTSYYSGGYSYGLTSAGNADLDPEKSTSFTAGVVFQPTPRLTFTIDYWSTKIANVIIPVSGGDAVAQYYANNGVVNLPGITVTQGVADPLNTSALPLLGTIVGSYKNADSFLAKGLDFSGSARFPLGDGISLRSTANASFLLRLEQTLEDGSIQRYDGTLGPCNITSCSGAPKWRLTWQNSLDFDGRGSISLTSYYTSGYSEVATDSGGVYGDCQASVDHGQILGWDNGEAVQCTAKSVFYMDGHAEVKVQDNFTLYTDVLNILNGKPSYEPNAAYGLYQFNPAWSDRLFIGRYFRVGARIDF</sequence>
<dbReference type="Pfam" id="PF00593">
    <property type="entry name" value="TonB_dep_Rec_b-barrel"/>
    <property type="match status" value="1"/>
</dbReference>
<dbReference type="KEGG" id="sphi:TS85_22240"/>
<feature type="domain" description="TonB-dependent receptor-like beta-barrel" evidence="6">
    <location>
        <begin position="447"/>
        <end position="979"/>
    </location>
</feature>
<dbReference type="InterPro" id="IPR036942">
    <property type="entry name" value="Beta-barrel_TonB_sf"/>
</dbReference>
<name>A0A7U4JBU1_9SPHN</name>
<keyword evidence="8" id="KW-0675">Receptor</keyword>
<evidence type="ECO:0000259" key="7">
    <source>
        <dbReference type="Pfam" id="PF07715"/>
    </source>
</evidence>
<dbReference type="Pfam" id="PF07715">
    <property type="entry name" value="Plug"/>
    <property type="match status" value="1"/>
</dbReference>
<dbReference type="GO" id="GO:0009279">
    <property type="term" value="C:cell outer membrane"/>
    <property type="evidence" value="ECO:0007669"/>
    <property type="project" value="UniProtKB-SubCell"/>
</dbReference>
<keyword evidence="4" id="KW-0798">TonB box</keyword>
<dbReference type="InterPro" id="IPR000531">
    <property type="entry name" value="Beta-barrel_TonB"/>
</dbReference>
<dbReference type="InterPro" id="IPR037066">
    <property type="entry name" value="Plug_dom_sf"/>
</dbReference>
<accession>A0A7U4JBU1</accession>
<feature type="domain" description="TonB-dependent receptor plug" evidence="7">
    <location>
        <begin position="65"/>
        <end position="182"/>
    </location>
</feature>
<proteinExistence type="inferred from homology"/>
<keyword evidence="9" id="KW-1185">Reference proteome</keyword>